<protein>
    <submittedName>
        <fullName evidence="1">Uncharacterized protein</fullName>
    </submittedName>
</protein>
<evidence type="ECO:0000313" key="1">
    <source>
        <dbReference type="EMBL" id="DAE25224.1"/>
    </source>
</evidence>
<sequence>MKRPWIINIKKTEIVGRTIFNITEARDNPHEVQYFDVVVHNNNFNSASAFEVINDKQYSLSIEDTEALIEKYKLKDIRETFTTRWGNCQKLKSPTKG</sequence>
<reference evidence="1" key="1">
    <citation type="journal article" date="2021" name="Proc. Natl. Acad. Sci. U.S.A.">
        <title>A Catalog of Tens of Thousands of Viruses from Human Metagenomes Reveals Hidden Associations with Chronic Diseases.</title>
        <authorList>
            <person name="Tisza M.J."/>
            <person name="Buck C.B."/>
        </authorList>
    </citation>
    <scope>NUCLEOTIDE SEQUENCE</scope>
    <source>
        <strain evidence="1">CtWWc42</strain>
    </source>
</reference>
<accession>A0A8S5R1K1</accession>
<proteinExistence type="predicted"/>
<dbReference type="EMBL" id="BK015795">
    <property type="protein sequence ID" value="DAE25224.1"/>
    <property type="molecule type" value="Genomic_DNA"/>
</dbReference>
<organism evidence="1">
    <name type="scientific">Siphoviridae sp. ctWWc42</name>
    <dbReference type="NCBI Taxonomy" id="2826361"/>
    <lineage>
        <taxon>Viruses</taxon>
        <taxon>Duplodnaviria</taxon>
        <taxon>Heunggongvirae</taxon>
        <taxon>Uroviricota</taxon>
        <taxon>Caudoviricetes</taxon>
    </lineage>
</organism>
<name>A0A8S5R1K1_9CAUD</name>